<dbReference type="Proteomes" id="UP000821845">
    <property type="component" value="Chromosome 9"/>
</dbReference>
<sequence length="108" mass="12195">MINRKKQDTNAHVSAPEKIEKGIVRNVPLTYTQDARVNALMNTRNTSLTYAKRLGSTTNMILQYEGNRVPTWVYVNSIMLRVPMYRKQTFARSAAGSATNPTCAQDLM</sequence>
<accession>A0ACB7RKZ6</accession>
<evidence type="ECO:0000313" key="1">
    <source>
        <dbReference type="EMBL" id="KAH6922466.1"/>
    </source>
</evidence>
<reference evidence="1" key="1">
    <citation type="submission" date="2020-05" db="EMBL/GenBank/DDBJ databases">
        <title>Large-scale comparative analyses of tick genomes elucidate their genetic diversity and vector capacities.</title>
        <authorList>
            <person name="Jia N."/>
            <person name="Wang J."/>
            <person name="Shi W."/>
            <person name="Du L."/>
            <person name="Sun Y."/>
            <person name="Zhan W."/>
            <person name="Jiang J."/>
            <person name="Wang Q."/>
            <person name="Zhang B."/>
            <person name="Ji P."/>
            <person name="Sakyi L.B."/>
            <person name="Cui X."/>
            <person name="Yuan T."/>
            <person name="Jiang B."/>
            <person name="Yang W."/>
            <person name="Lam T.T.-Y."/>
            <person name="Chang Q."/>
            <person name="Ding S."/>
            <person name="Wang X."/>
            <person name="Zhu J."/>
            <person name="Ruan X."/>
            <person name="Zhao L."/>
            <person name="Wei J."/>
            <person name="Que T."/>
            <person name="Du C."/>
            <person name="Cheng J."/>
            <person name="Dai P."/>
            <person name="Han X."/>
            <person name="Huang E."/>
            <person name="Gao Y."/>
            <person name="Liu J."/>
            <person name="Shao H."/>
            <person name="Ye R."/>
            <person name="Li L."/>
            <person name="Wei W."/>
            <person name="Wang X."/>
            <person name="Wang C."/>
            <person name="Yang T."/>
            <person name="Huo Q."/>
            <person name="Li W."/>
            <person name="Guo W."/>
            <person name="Chen H."/>
            <person name="Zhou L."/>
            <person name="Ni X."/>
            <person name="Tian J."/>
            <person name="Zhou Y."/>
            <person name="Sheng Y."/>
            <person name="Liu T."/>
            <person name="Pan Y."/>
            <person name="Xia L."/>
            <person name="Li J."/>
            <person name="Zhao F."/>
            <person name="Cao W."/>
        </authorList>
    </citation>
    <scope>NUCLEOTIDE SEQUENCE</scope>
    <source>
        <strain evidence="1">Hyas-2018</strain>
    </source>
</reference>
<protein>
    <submittedName>
        <fullName evidence="1">Uncharacterized protein</fullName>
    </submittedName>
</protein>
<evidence type="ECO:0000313" key="2">
    <source>
        <dbReference type="Proteomes" id="UP000821845"/>
    </source>
</evidence>
<name>A0ACB7RKZ6_HYAAI</name>
<gene>
    <name evidence="1" type="ORF">HPB50_014315</name>
</gene>
<organism evidence="1 2">
    <name type="scientific">Hyalomma asiaticum</name>
    <name type="common">Tick</name>
    <dbReference type="NCBI Taxonomy" id="266040"/>
    <lineage>
        <taxon>Eukaryota</taxon>
        <taxon>Metazoa</taxon>
        <taxon>Ecdysozoa</taxon>
        <taxon>Arthropoda</taxon>
        <taxon>Chelicerata</taxon>
        <taxon>Arachnida</taxon>
        <taxon>Acari</taxon>
        <taxon>Parasitiformes</taxon>
        <taxon>Ixodida</taxon>
        <taxon>Ixodoidea</taxon>
        <taxon>Ixodidae</taxon>
        <taxon>Hyalomminae</taxon>
        <taxon>Hyalomma</taxon>
    </lineage>
</organism>
<keyword evidence="2" id="KW-1185">Reference proteome</keyword>
<dbReference type="EMBL" id="CM023489">
    <property type="protein sequence ID" value="KAH6922466.1"/>
    <property type="molecule type" value="Genomic_DNA"/>
</dbReference>
<comment type="caution">
    <text evidence="1">The sequence shown here is derived from an EMBL/GenBank/DDBJ whole genome shotgun (WGS) entry which is preliminary data.</text>
</comment>
<proteinExistence type="predicted"/>